<sequence length="231" mass="26803">MSLKDHFQPKSKERFFDEFIDMIENYGFGSMLKSDQDALLYHLLAKHITPGVIKNRHSWVEMLRVKPSRLNGVQELASVKFNLVKDDSFNWLLVSRQLDGHPPEVQDLTSGKVIVYIDDAHIYRFLEWFLNEQGSSPEYVLNKTQLVLKYDLYLLILEKINDKVGLDVEKLKKKLKEDKSSKKITKTYNSAGDLLKDVKERMKETTIKEGTKELLAYASTAVITYAKKKLE</sequence>
<evidence type="ECO:0000313" key="1">
    <source>
        <dbReference type="EMBL" id="GGG52221.1"/>
    </source>
</evidence>
<dbReference type="Proteomes" id="UP000625976">
    <property type="component" value="Unassembled WGS sequence"/>
</dbReference>
<proteinExistence type="predicted"/>
<name>A0A917LS03_9FLAO</name>
<dbReference type="RefSeq" id="WP_188465243.1">
    <property type="nucleotide sequence ID" value="NZ_BMFQ01000003.1"/>
</dbReference>
<comment type="caution">
    <text evidence="1">The sequence shown here is derived from an EMBL/GenBank/DDBJ whole genome shotgun (WGS) entry which is preliminary data.</text>
</comment>
<organism evidence="1 2">
    <name type="scientific">Bizionia arctica</name>
    <dbReference type="NCBI Taxonomy" id="1495645"/>
    <lineage>
        <taxon>Bacteria</taxon>
        <taxon>Pseudomonadati</taxon>
        <taxon>Bacteroidota</taxon>
        <taxon>Flavobacteriia</taxon>
        <taxon>Flavobacteriales</taxon>
        <taxon>Flavobacteriaceae</taxon>
        <taxon>Bizionia</taxon>
    </lineage>
</organism>
<dbReference type="EMBL" id="BMFQ01000003">
    <property type="protein sequence ID" value="GGG52221.1"/>
    <property type="molecule type" value="Genomic_DNA"/>
</dbReference>
<gene>
    <name evidence="1" type="ORF">GCM10010976_24220</name>
</gene>
<reference evidence="1" key="2">
    <citation type="submission" date="2020-09" db="EMBL/GenBank/DDBJ databases">
        <authorList>
            <person name="Sun Q."/>
            <person name="Zhou Y."/>
        </authorList>
    </citation>
    <scope>NUCLEOTIDE SEQUENCE</scope>
    <source>
        <strain evidence="1">CGMCC 1.12751</strain>
    </source>
</reference>
<keyword evidence="2" id="KW-1185">Reference proteome</keyword>
<evidence type="ECO:0000313" key="2">
    <source>
        <dbReference type="Proteomes" id="UP000625976"/>
    </source>
</evidence>
<dbReference type="AlphaFoldDB" id="A0A917LS03"/>
<protein>
    <submittedName>
        <fullName evidence="1">Uncharacterized protein</fullName>
    </submittedName>
</protein>
<reference evidence="1" key="1">
    <citation type="journal article" date="2014" name="Int. J. Syst. Evol. Microbiol.">
        <title>Complete genome sequence of Corynebacterium casei LMG S-19264T (=DSM 44701T), isolated from a smear-ripened cheese.</title>
        <authorList>
            <consortium name="US DOE Joint Genome Institute (JGI-PGF)"/>
            <person name="Walter F."/>
            <person name="Albersmeier A."/>
            <person name="Kalinowski J."/>
            <person name="Ruckert C."/>
        </authorList>
    </citation>
    <scope>NUCLEOTIDE SEQUENCE</scope>
    <source>
        <strain evidence="1">CGMCC 1.12751</strain>
    </source>
</reference>
<accession>A0A917LS03</accession>